<dbReference type="Pfam" id="PF13620">
    <property type="entry name" value="CarboxypepD_reg"/>
    <property type="match status" value="1"/>
</dbReference>
<gene>
    <name evidence="2" type="ORF">ENW50_06345</name>
</gene>
<comment type="caution">
    <text evidence="2">The sequence shown here is derived from an EMBL/GenBank/DDBJ whole genome shotgun (WGS) entry which is preliminary data.</text>
</comment>
<proteinExistence type="predicted"/>
<dbReference type="Gene3D" id="2.60.40.1120">
    <property type="entry name" value="Carboxypeptidase-like, regulatory domain"/>
    <property type="match status" value="1"/>
</dbReference>
<dbReference type="EMBL" id="DTKL01000037">
    <property type="protein sequence ID" value="HGY94290.1"/>
    <property type="molecule type" value="Genomic_DNA"/>
</dbReference>
<dbReference type="SUPFAM" id="SSF56935">
    <property type="entry name" value="Porins"/>
    <property type="match status" value="1"/>
</dbReference>
<dbReference type="SUPFAM" id="SSF49452">
    <property type="entry name" value="Starch-binding domain-like"/>
    <property type="match status" value="1"/>
</dbReference>
<dbReference type="Pfam" id="PF25183">
    <property type="entry name" value="OMP_b-brl_4"/>
    <property type="match status" value="1"/>
</dbReference>
<protein>
    <submittedName>
        <fullName evidence="2">TonB-dependent receptor</fullName>
    </submittedName>
</protein>
<dbReference type="InterPro" id="IPR013784">
    <property type="entry name" value="Carb-bd-like_fold"/>
</dbReference>
<dbReference type="GO" id="GO:0030246">
    <property type="term" value="F:carbohydrate binding"/>
    <property type="evidence" value="ECO:0007669"/>
    <property type="project" value="InterPro"/>
</dbReference>
<reference evidence="2" key="1">
    <citation type="journal article" date="2020" name="mSystems">
        <title>Genome- and Community-Level Interaction Insights into Carbon Utilization and Element Cycling Functions of Hydrothermarchaeota in Hydrothermal Sediment.</title>
        <authorList>
            <person name="Zhou Z."/>
            <person name="Liu Y."/>
            <person name="Xu W."/>
            <person name="Pan J."/>
            <person name="Luo Z.H."/>
            <person name="Li M."/>
        </authorList>
    </citation>
    <scope>NUCLEOTIDE SEQUENCE [LARGE SCALE GENOMIC DNA]</scope>
    <source>
        <strain evidence="2">SpSt-855</strain>
    </source>
</reference>
<keyword evidence="2" id="KW-0675">Receptor</keyword>
<accession>A0A7V5CTN3</accession>
<organism evidence="2">
    <name type="scientific">Acidobacterium capsulatum</name>
    <dbReference type="NCBI Taxonomy" id="33075"/>
    <lineage>
        <taxon>Bacteria</taxon>
        <taxon>Pseudomonadati</taxon>
        <taxon>Acidobacteriota</taxon>
        <taxon>Terriglobia</taxon>
        <taxon>Terriglobales</taxon>
        <taxon>Acidobacteriaceae</taxon>
        <taxon>Acidobacterium</taxon>
    </lineage>
</organism>
<evidence type="ECO:0000313" key="2">
    <source>
        <dbReference type="EMBL" id="HGY94290.1"/>
    </source>
</evidence>
<name>A0A7V5CTN3_9BACT</name>
<feature type="domain" description="TonB-dependent transporter Oar-like beta-barrel" evidence="1">
    <location>
        <begin position="345"/>
        <end position="1292"/>
    </location>
</feature>
<dbReference type="InterPro" id="IPR057601">
    <property type="entry name" value="Oar-like_b-barrel"/>
</dbReference>
<evidence type="ECO:0000259" key="1">
    <source>
        <dbReference type="Pfam" id="PF25183"/>
    </source>
</evidence>
<sequence length="1299" mass="142104">MARWLPVLCDLSKQMQVKSPINKKLLPQNEALPCRAAIGCAAWQEEQLIRTQPVCVSMSKRCAEVFQEEPVSNVASTQDTSPDKCRRAFYKQHAMLHRDQESCRSAGAGPLQALYLCGIALLCLLLCALPVRAQVDLGTITGTITDATGAIIPGVEVAAVNHATGQVYKAVTDGAGIYNLVDLPIATYEVTYSKPGFSTFVQKGVAIQVEQKAQINVQLRVGSKSQTVTVTGAPLLKLNTQLGTNLTSQDVTSLPLTAYQGRDITSFAYSITPTVTGTDYQGQIGGSQSSTKEVLIDGTSADSSRTGFVGILEPPMDAVGQFQVDTSGISAAEGRTGGGVLQFELKQGTNHIHGTAFYIFTNKNLDANTWENNYFRSYYTAGDPANAAKYAAQYARPTNTYEDWGVSGGLPIWKNHMFAYVAFERYHQANFTTTEGGATVPTAAFLQGDFSQLLNSNALAKDECGNKIYQGAIWNPTNKCVFPGNIIPQNMLSPTSLKVASIYEKYYAPTIPTRDVLNYPKLNEVDPLDSRTQFSIDYTWDLSPTNKINTSYIFEQNPRYNAGLQSGSFLWQTGSQTGGPLASGGLQTTNGHAYRINDTWTVSPNLLNVLAYTFNQLQNGSTPLTSVAGNTNWAQTIGLGAYQTVPNFPLVDFGAVFNGVGEAEIGSTRTPHTGYNSYNGILDDTVTWMHGRHLVNIGFEARALGINSDNRGGALSFTFSRLTGQNLSQSYADTYTGSSFANFMMGDVYSADKGTEFNQYGRRKEFAFFAEDSYRVTPKLTLDYALRWDIPLAEHELYGHWSNFTTTASNPNFGSHLGSMQYLSSGGQTFETNNDFKQFSPHFGGSYAATKRLVLRGDFGVYYVPLGNNTYGAVPYSSSYGYEAINQVTAPIQTNLYAFSWDNGYPGTPVTQSADNNSSFVPVQPTSVSPDTLKMGYTENWNIDAQYQVSRTVVLHASYIGNIGRRLHDGALDPYNWPTWAEYSKLYNTGGVQDFISNAAQASALGIAYPYPGWTGDAYEAINPYPQSSRLGSPILFVNTPLGQSGYNALVLEVTSRSSHGLSMDLSYTRSKVTGNTTDAFIETDSATKGYQDPYQYKYYSKFPEAGYSPQQLKGFVVYNLPFGRGQRFLNHNRLLNFIVGGWVAATIVNVQSGATLGAVHADAKYPGWSAVWANVAPNANFKNTFKKLDLINLQDPSNSFVDTSNFTNPPNGQLGNSPVSFANWHGWASNDEDVSLQKQFKVGPHGRYVMTLRAEFFNVTNRHQYANPNQTIGNINFGRVTGIANTPRQGQLGARFSW</sequence>